<protein>
    <submittedName>
        <fullName evidence="3">Alpha/beta fold hydrolase</fullName>
    </submittedName>
</protein>
<proteinExistence type="predicted"/>
<comment type="caution">
    <text evidence="3">The sequence shown here is derived from an EMBL/GenBank/DDBJ whole genome shotgun (WGS) entry which is preliminary data.</text>
</comment>
<gene>
    <name evidence="3" type="ORF">GCM10023175_17950</name>
</gene>
<dbReference type="Proteomes" id="UP001501598">
    <property type="component" value="Unassembled WGS sequence"/>
</dbReference>
<keyword evidence="1 3" id="KW-0378">Hydrolase</keyword>
<evidence type="ECO:0000259" key="2">
    <source>
        <dbReference type="Pfam" id="PF00561"/>
    </source>
</evidence>
<dbReference type="PRINTS" id="PR00111">
    <property type="entry name" value="ABHYDROLASE"/>
</dbReference>
<dbReference type="Gene3D" id="3.40.50.1820">
    <property type="entry name" value="alpha/beta hydrolase"/>
    <property type="match status" value="1"/>
</dbReference>
<dbReference type="InterPro" id="IPR050266">
    <property type="entry name" value="AB_hydrolase_sf"/>
</dbReference>
<dbReference type="PANTHER" id="PTHR43798">
    <property type="entry name" value="MONOACYLGLYCEROL LIPASE"/>
    <property type="match status" value="1"/>
</dbReference>
<evidence type="ECO:0000313" key="3">
    <source>
        <dbReference type="EMBL" id="GAA4542507.1"/>
    </source>
</evidence>
<dbReference type="SUPFAM" id="SSF53474">
    <property type="entry name" value="alpha/beta-Hydrolases"/>
    <property type="match status" value="1"/>
</dbReference>
<dbReference type="InterPro" id="IPR000073">
    <property type="entry name" value="AB_hydrolase_1"/>
</dbReference>
<evidence type="ECO:0000256" key="1">
    <source>
        <dbReference type="ARBA" id="ARBA00022801"/>
    </source>
</evidence>
<accession>A0ABP8RNB5</accession>
<organism evidence="3 4">
    <name type="scientific">Pseudonocardia xishanensis</name>
    <dbReference type="NCBI Taxonomy" id="630995"/>
    <lineage>
        <taxon>Bacteria</taxon>
        <taxon>Bacillati</taxon>
        <taxon>Actinomycetota</taxon>
        <taxon>Actinomycetes</taxon>
        <taxon>Pseudonocardiales</taxon>
        <taxon>Pseudonocardiaceae</taxon>
        <taxon>Pseudonocardia</taxon>
    </lineage>
</organism>
<dbReference type="RefSeq" id="WP_345414633.1">
    <property type="nucleotide sequence ID" value="NZ_BAABGT010000025.1"/>
</dbReference>
<sequence length="277" mass="28392">MAVPGRVIGGLHCTRLGPRHRTPVVVLHGGGPGCHTTADFAALLALRQDRAFLCVDLPRYGGSPLPGPELPPGRYSGPAAALDTLLDRLGLPGPIDVLAQSLGGAVALALAARRPERVGRIVLIGSTPAAFPGTTVDPGLGLRLRDALYAEPGPATMRALMEGVEWYGDRPSDELVAARLRAATTDVALAVATDPAARGADEDLGPLLGAVASPTLAVWGAHDPFSGPDYGAVLAGALPRGDLTVLSRTAHHPQSERPAAVAALVDAFLPVPHLEPA</sequence>
<feature type="domain" description="AB hydrolase-1" evidence="2">
    <location>
        <begin position="23"/>
        <end position="258"/>
    </location>
</feature>
<name>A0ABP8RNB5_9PSEU</name>
<dbReference type="GO" id="GO:0016787">
    <property type="term" value="F:hydrolase activity"/>
    <property type="evidence" value="ECO:0007669"/>
    <property type="project" value="UniProtKB-KW"/>
</dbReference>
<keyword evidence="4" id="KW-1185">Reference proteome</keyword>
<dbReference type="PANTHER" id="PTHR43798:SF31">
    <property type="entry name" value="AB HYDROLASE SUPERFAMILY PROTEIN YCLE"/>
    <property type="match status" value="1"/>
</dbReference>
<reference evidence="4" key="1">
    <citation type="journal article" date="2019" name="Int. J. Syst. Evol. Microbiol.">
        <title>The Global Catalogue of Microorganisms (GCM) 10K type strain sequencing project: providing services to taxonomists for standard genome sequencing and annotation.</title>
        <authorList>
            <consortium name="The Broad Institute Genomics Platform"/>
            <consortium name="The Broad Institute Genome Sequencing Center for Infectious Disease"/>
            <person name="Wu L."/>
            <person name="Ma J."/>
        </authorList>
    </citation>
    <scope>NUCLEOTIDE SEQUENCE [LARGE SCALE GENOMIC DNA]</scope>
    <source>
        <strain evidence="4">JCM 17906</strain>
    </source>
</reference>
<evidence type="ECO:0000313" key="4">
    <source>
        <dbReference type="Proteomes" id="UP001501598"/>
    </source>
</evidence>
<dbReference type="InterPro" id="IPR029058">
    <property type="entry name" value="AB_hydrolase_fold"/>
</dbReference>
<dbReference type="Pfam" id="PF00561">
    <property type="entry name" value="Abhydrolase_1"/>
    <property type="match status" value="1"/>
</dbReference>
<dbReference type="EMBL" id="BAABGT010000025">
    <property type="protein sequence ID" value="GAA4542507.1"/>
    <property type="molecule type" value="Genomic_DNA"/>
</dbReference>